<dbReference type="InterPro" id="IPR010998">
    <property type="entry name" value="Integrase_recombinase_N"/>
</dbReference>
<feature type="domain" description="Tyr recombinase" evidence="6">
    <location>
        <begin position="240"/>
        <end position="416"/>
    </location>
</feature>
<dbReference type="InterPro" id="IPR013762">
    <property type="entry name" value="Integrase-like_cat_sf"/>
</dbReference>
<dbReference type="Pfam" id="PF00589">
    <property type="entry name" value="Phage_integrase"/>
    <property type="match status" value="1"/>
</dbReference>
<evidence type="ECO:0000313" key="8">
    <source>
        <dbReference type="Proteomes" id="UP001055429"/>
    </source>
</evidence>
<name>A0ABY4SM46_9CAUL</name>
<evidence type="ECO:0000256" key="5">
    <source>
        <dbReference type="SAM" id="MobiDB-lite"/>
    </source>
</evidence>
<dbReference type="InterPro" id="IPR050808">
    <property type="entry name" value="Phage_Integrase"/>
</dbReference>
<dbReference type="EMBL" id="CP097649">
    <property type="protein sequence ID" value="URI15150.1"/>
    <property type="molecule type" value="Genomic_DNA"/>
</dbReference>
<dbReference type="Proteomes" id="UP001055429">
    <property type="component" value="Chromosome"/>
</dbReference>
<dbReference type="Pfam" id="PF14659">
    <property type="entry name" value="Phage_int_SAM_3"/>
    <property type="match status" value="1"/>
</dbReference>
<dbReference type="SUPFAM" id="SSF56349">
    <property type="entry name" value="DNA breaking-rejoining enzymes"/>
    <property type="match status" value="1"/>
</dbReference>
<evidence type="ECO:0000313" key="7">
    <source>
        <dbReference type="EMBL" id="URI15150.1"/>
    </source>
</evidence>
<evidence type="ECO:0000256" key="4">
    <source>
        <dbReference type="ARBA" id="ARBA00023172"/>
    </source>
</evidence>
<keyword evidence="3" id="KW-0238">DNA-binding</keyword>
<evidence type="ECO:0000259" key="6">
    <source>
        <dbReference type="PROSITE" id="PS51898"/>
    </source>
</evidence>
<reference evidence="7" key="1">
    <citation type="submission" date="2022-05" db="EMBL/GenBank/DDBJ databases">
        <title>Brevundimonas albigilva TT17 genome sequence.</title>
        <authorList>
            <person name="Lee K."/>
            <person name="Son H."/>
        </authorList>
    </citation>
    <scope>NUCLEOTIDE SEQUENCE</scope>
    <source>
        <strain evidence="7">TT17</strain>
    </source>
</reference>
<dbReference type="InterPro" id="IPR038488">
    <property type="entry name" value="Integrase_DNA-bd_sf"/>
</dbReference>
<proteinExistence type="inferred from homology"/>
<dbReference type="InterPro" id="IPR011010">
    <property type="entry name" value="DNA_brk_join_enz"/>
</dbReference>
<dbReference type="Gene3D" id="1.10.150.130">
    <property type="match status" value="1"/>
</dbReference>
<evidence type="ECO:0000256" key="2">
    <source>
        <dbReference type="ARBA" id="ARBA00022908"/>
    </source>
</evidence>
<evidence type="ECO:0000256" key="1">
    <source>
        <dbReference type="ARBA" id="ARBA00008857"/>
    </source>
</evidence>
<keyword evidence="4" id="KW-0233">DNA recombination</keyword>
<protein>
    <submittedName>
        <fullName evidence="7">Site-specific integrase</fullName>
    </submittedName>
</protein>
<gene>
    <name evidence="7" type="ORF">M8231_15380</name>
</gene>
<sequence>MADEIGRSARITKRVVDAAKPGVERFTVWDSDLKGFGLRVSPHGTKTYVARYRVGGGRSGTLRQLVIGRHGAITADEARDEARKVLASATRGADPQADRAKVRADITVSELCDLYLEQGVAMKKPSTLATDKGRIERHIKPILGNKRVNVVTLPDVERWMQDVASGRTASKIKPSMAQVKAGQVPKDAERRRLKDPMAKGGKGTATRTAGLLGGIFEFAVKRKMRPDNPVRGLKRYRDRKMERFLSPTELTALGEAMAASDAAGGNRSATRILRLLALTGARRGEIEQLKWSEVDSDFGCLRLEDSKTGQKIVPVGRVALEVIEAVPKVKDSPYVFPSATDPLKPFGQLQKTWRVVRKAAGLEDVRIHDLRHSFASSGVASGQGLVVLGKLLGHADVKTTARYAHLADDPVRAAADSIAESIDAVGLPPWGDPVSMLVHGRA</sequence>
<dbReference type="PROSITE" id="PS51898">
    <property type="entry name" value="TYR_RECOMBINASE"/>
    <property type="match status" value="1"/>
</dbReference>
<dbReference type="CDD" id="cd00796">
    <property type="entry name" value="INT_Rci_Hp1_C"/>
    <property type="match status" value="1"/>
</dbReference>
<organism evidence="7 8">
    <name type="scientific">Brevundimonas albigilva</name>
    <dbReference type="NCBI Taxonomy" id="1312364"/>
    <lineage>
        <taxon>Bacteria</taxon>
        <taxon>Pseudomonadati</taxon>
        <taxon>Pseudomonadota</taxon>
        <taxon>Alphaproteobacteria</taxon>
        <taxon>Caulobacterales</taxon>
        <taxon>Caulobacteraceae</taxon>
        <taxon>Brevundimonas</taxon>
    </lineage>
</organism>
<accession>A0ABY4SM46</accession>
<comment type="similarity">
    <text evidence="1">Belongs to the 'phage' integrase family.</text>
</comment>
<dbReference type="Gene3D" id="3.30.160.390">
    <property type="entry name" value="Integrase, DNA-binding domain"/>
    <property type="match status" value="1"/>
</dbReference>
<evidence type="ECO:0000256" key="3">
    <source>
        <dbReference type="ARBA" id="ARBA00023125"/>
    </source>
</evidence>
<dbReference type="PANTHER" id="PTHR30629">
    <property type="entry name" value="PROPHAGE INTEGRASE"/>
    <property type="match status" value="1"/>
</dbReference>
<dbReference type="InterPro" id="IPR004107">
    <property type="entry name" value="Integrase_SAM-like_N"/>
</dbReference>
<dbReference type="Gene3D" id="1.10.443.10">
    <property type="entry name" value="Intergrase catalytic core"/>
    <property type="match status" value="1"/>
</dbReference>
<dbReference type="PANTHER" id="PTHR30629:SF2">
    <property type="entry name" value="PROPHAGE INTEGRASE INTS-RELATED"/>
    <property type="match status" value="1"/>
</dbReference>
<keyword evidence="2" id="KW-0229">DNA integration</keyword>
<keyword evidence="8" id="KW-1185">Reference proteome</keyword>
<dbReference type="RefSeq" id="WP_250201886.1">
    <property type="nucleotide sequence ID" value="NZ_CP097649.1"/>
</dbReference>
<dbReference type="InterPro" id="IPR002104">
    <property type="entry name" value="Integrase_catalytic"/>
</dbReference>
<dbReference type="InterPro" id="IPR025166">
    <property type="entry name" value="Integrase_DNA_bind_dom"/>
</dbReference>
<feature type="region of interest" description="Disordered" evidence="5">
    <location>
        <begin position="167"/>
        <end position="188"/>
    </location>
</feature>
<dbReference type="Pfam" id="PF13356">
    <property type="entry name" value="Arm-DNA-bind_3"/>
    <property type="match status" value="1"/>
</dbReference>